<proteinExistence type="predicted"/>
<protein>
    <submittedName>
        <fullName evidence="2">Uncharacterized protein</fullName>
    </submittedName>
</protein>
<comment type="caution">
    <text evidence="2">The sequence shown here is derived from an EMBL/GenBank/DDBJ whole genome shotgun (WGS) entry which is preliminary data.</text>
</comment>
<dbReference type="AlphaFoldDB" id="A0AAU9L931"/>
<evidence type="ECO:0000256" key="1">
    <source>
        <dbReference type="SAM" id="MobiDB-lite"/>
    </source>
</evidence>
<dbReference type="EMBL" id="CAKMRJ010000001">
    <property type="protein sequence ID" value="CAH1412343.1"/>
    <property type="molecule type" value="Genomic_DNA"/>
</dbReference>
<name>A0AAU9L931_9ASTR</name>
<feature type="region of interest" description="Disordered" evidence="1">
    <location>
        <begin position="1"/>
        <end position="22"/>
    </location>
</feature>
<sequence length="102" mass="10990">MYSSSISLSDSPSTTQTSSSIHSHLQVSPKICNTLLRAFLQLVRGEFIVLPTSSPDEFTVRLQSMAPEINDALRAIAADPTEGLMWGHSVIAKSSTLTTIVV</sequence>
<reference evidence="2 3" key="1">
    <citation type="submission" date="2022-01" db="EMBL/GenBank/DDBJ databases">
        <authorList>
            <person name="Xiong W."/>
            <person name="Schranz E."/>
        </authorList>
    </citation>
    <scope>NUCLEOTIDE SEQUENCE [LARGE SCALE GENOMIC DNA]</scope>
</reference>
<keyword evidence="3" id="KW-1185">Reference proteome</keyword>
<gene>
    <name evidence="2" type="ORF">LVIROSA_LOCUS364</name>
</gene>
<organism evidence="2 3">
    <name type="scientific">Lactuca virosa</name>
    <dbReference type="NCBI Taxonomy" id="75947"/>
    <lineage>
        <taxon>Eukaryota</taxon>
        <taxon>Viridiplantae</taxon>
        <taxon>Streptophyta</taxon>
        <taxon>Embryophyta</taxon>
        <taxon>Tracheophyta</taxon>
        <taxon>Spermatophyta</taxon>
        <taxon>Magnoliopsida</taxon>
        <taxon>eudicotyledons</taxon>
        <taxon>Gunneridae</taxon>
        <taxon>Pentapetalae</taxon>
        <taxon>asterids</taxon>
        <taxon>campanulids</taxon>
        <taxon>Asterales</taxon>
        <taxon>Asteraceae</taxon>
        <taxon>Cichorioideae</taxon>
        <taxon>Cichorieae</taxon>
        <taxon>Lactucinae</taxon>
        <taxon>Lactuca</taxon>
    </lineage>
</organism>
<evidence type="ECO:0000313" key="2">
    <source>
        <dbReference type="EMBL" id="CAH1412343.1"/>
    </source>
</evidence>
<accession>A0AAU9L931</accession>
<dbReference type="Proteomes" id="UP001157418">
    <property type="component" value="Unassembled WGS sequence"/>
</dbReference>
<evidence type="ECO:0000313" key="3">
    <source>
        <dbReference type="Proteomes" id="UP001157418"/>
    </source>
</evidence>